<evidence type="ECO:0000313" key="2">
    <source>
        <dbReference type="EMBL" id="OXA90659.1"/>
    </source>
</evidence>
<organism evidence="1 3">
    <name type="scientific">Flavobacterium hibernum</name>
    <dbReference type="NCBI Taxonomy" id="37752"/>
    <lineage>
        <taxon>Bacteria</taxon>
        <taxon>Pseudomonadati</taxon>
        <taxon>Bacteroidota</taxon>
        <taxon>Flavobacteriia</taxon>
        <taxon>Flavobacteriales</taxon>
        <taxon>Flavobacteriaceae</taxon>
        <taxon>Flavobacterium</taxon>
    </lineage>
</organism>
<dbReference type="RefSeq" id="WP_041516507.1">
    <property type="nucleotide sequence ID" value="NZ_JPRK01000005.1"/>
</dbReference>
<evidence type="ECO:0000313" key="1">
    <source>
        <dbReference type="EMBL" id="KIO53733.1"/>
    </source>
</evidence>
<dbReference type="EMBL" id="JPRK01000005">
    <property type="protein sequence ID" value="KIO53733.1"/>
    <property type="molecule type" value="Genomic_DNA"/>
</dbReference>
<sequence>MKPKLLILSDLFGGENPKWVKYYVDILESKFEIQYYDVLELANIDASNLSESEIHNQFIAGGIDKAVAKLPELELGKVIVLGFSIGGTIGWKASLLGLKTNCLFAISSTRLRYEIESPNCFIQLYFGENDTNKPDLQWFLDLNISNETLKNCNHQLYLDNNNAAIICNSILKKDIESIV</sequence>
<proteinExistence type="predicted"/>
<evidence type="ECO:0008006" key="5">
    <source>
        <dbReference type="Google" id="ProtNLM"/>
    </source>
</evidence>
<evidence type="ECO:0000313" key="4">
    <source>
        <dbReference type="Proteomes" id="UP000198302"/>
    </source>
</evidence>
<dbReference type="OrthoDB" id="1118894at2"/>
<reference evidence="2 4" key="2">
    <citation type="submission" date="2016-11" db="EMBL/GenBank/DDBJ databases">
        <title>Whole genomes of Flavobacteriaceae.</title>
        <authorList>
            <person name="Stine C."/>
            <person name="Li C."/>
            <person name="Tadesse D."/>
        </authorList>
    </citation>
    <scope>NUCLEOTIDE SEQUENCE [LARGE SCALE GENOMIC DNA]</scope>
    <source>
        <strain evidence="2 4">ATCC 51468</strain>
    </source>
</reference>
<accession>A0A0D0EXH4</accession>
<dbReference type="SUPFAM" id="SSF53474">
    <property type="entry name" value="alpha/beta-Hydrolases"/>
    <property type="match status" value="1"/>
</dbReference>
<gene>
    <name evidence="2" type="ORF">B0A73_02695</name>
    <name evidence="1" type="ORF">IW18_05145</name>
</gene>
<dbReference type="EMBL" id="MUGX01000006">
    <property type="protein sequence ID" value="OXA90659.1"/>
    <property type="molecule type" value="Genomic_DNA"/>
</dbReference>
<dbReference type="AlphaFoldDB" id="A0A0D0EXH4"/>
<evidence type="ECO:0000313" key="3">
    <source>
        <dbReference type="Proteomes" id="UP000032061"/>
    </source>
</evidence>
<dbReference type="Proteomes" id="UP000198302">
    <property type="component" value="Unassembled WGS sequence"/>
</dbReference>
<reference evidence="1 3" key="1">
    <citation type="submission" date="2015-01" db="EMBL/GenBank/DDBJ databases">
        <title>Genome of Flavobacterium hibernum DSM 12611.</title>
        <authorList>
            <person name="Stropko S.J."/>
            <person name="Pipes S.E."/>
            <person name="Newman J.D."/>
        </authorList>
    </citation>
    <scope>NUCLEOTIDE SEQUENCE [LARGE SCALE GENOMIC DNA]</scope>
    <source>
        <strain evidence="1 3">DSM 12611</strain>
    </source>
</reference>
<protein>
    <recommendedName>
        <fullName evidence="5">Alpha/beta hydrolase</fullName>
    </recommendedName>
</protein>
<dbReference type="STRING" id="37752.IW18_05145"/>
<keyword evidence="4" id="KW-1185">Reference proteome</keyword>
<dbReference type="Proteomes" id="UP000032061">
    <property type="component" value="Unassembled WGS sequence"/>
</dbReference>
<dbReference type="InterPro" id="IPR029058">
    <property type="entry name" value="AB_hydrolase_fold"/>
</dbReference>
<comment type="caution">
    <text evidence="1">The sequence shown here is derived from an EMBL/GenBank/DDBJ whole genome shotgun (WGS) entry which is preliminary data.</text>
</comment>
<name>A0A0D0EXH4_9FLAO</name>